<name>A0ABU4GBL5_9BACL</name>
<reference evidence="1 2" key="1">
    <citation type="submission" date="2023-06" db="EMBL/GenBank/DDBJ databases">
        <title>Sporosarcina sp. nov., isolated from Korean traditional fermented seafood 'Jeotgal'.</title>
        <authorList>
            <person name="Yang A.I."/>
            <person name="Shin N.-R."/>
        </authorList>
    </citation>
    <scope>NUCLEOTIDE SEQUENCE [LARGE SCALE GENOMIC DNA]</scope>
    <source>
        <strain evidence="1 2">KCTC13119</strain>
    </source>
</reference>
<dbReference type="Proteomes" id="UP001282284">
    <property type="component" value="Unassembled WGS sequence"/>
</dbReference>
<comment type="caution">
    <text evidence="1">The sequence shown here is derived from an EMBL/GenBank/DDBJ whole genome shotgun (WGS) entry which is preliminary data.</text>
</comment>
<proteinExistence type="predicted"/>
<accession>A0ABU4GBL5</accession>
<evidence type="ECO:0000313" key="2">
    <source>
        <dbReference type="Proteomes" id="UP001282284"/>
    </source>
</evidence>
<keyword evidence="2" id="KW-1185">Reference proteome</keyword>
<sequence length="128" mass="14439">MSFMNRVLSKDTVLLGKKKAEVKKLTPALWKKVFGAIDLLPGVALQVFSAPRKDLSAYLLQAFDVALEEMLEIVSLVSDIDKEYLYHNAGLDELIEYVYLTIKKNRLDQTAKNLKGLLKQPQAETPTE</sequence>
<protein>
    <submittedName>
        <fullName evidence="1">Uncharacterized protein</fullName>
    </submittedName>
</protein>
<organism evidence="1 2">
    <name type="scientific">Sporosarcina saromensis</name>
    <dbReference type="NCBI Taxonomy" id="359365"/>
    <lineage>
        <taxon>Bacteria</taxon>
        <taxon>Bacillati</taxon>
        <taxon>Bacillota</taxon>
        <taxon>Bacilli</taxon>
        <taxon>Bacillales</taxon>
        <taxon>Caryophanaceae</taxon>
        <taxon>Sporosarcina</taxon>
    </lineage>
</organism>
<evidence type="ECO:0000313" key="1">
    <source>
        <dbReference type="EMBL" id="MDW0113762.1"/>
    </source>
</evidence>
<gene>
    <name evidence="1" type="ORF">QT711_11240</name>
</gene>
<dbReference type="RefSeq" id="WP_317944312.1">
    <property type="nucleotide sequence ID" value="NZ_JAUBDI010000010.1"/>
</dbReference>
<dbReference type="EMBL" id="JAUBDI010000010">
    <property type="protein sequence ID" value="MDW0113762.1"/>
    <property type="molecule type" value="Genomic_DNA"/>
</dbReference>